<evidence type="ECO:0000256" key="6">
    <source>
        <dbReference type="ARBA" id="ARBA00023027"/>
    </source>
</evidence>
<dbReference type="InterPro" id="IPR002182">
    <property type="entry name" value="NB-ARC"/>
</dbReference>
<dbReference type="GO" id="GO:0061809">
    <property type="term" value="F:NAD+ nucleosidase activity, cyclic ADP-ribose generating"/>
    <property type="evidence" value="ECO:0007669"/>
    <property type="project" value="UniProtKB-EC"/>
</dbReference>
<feature type="transmembrane region" description="Helical" evidence="8">
    <location>
        <begin position="2497"/>
        <end position="2517"/>
    </location>
</feature>
<dbReference type="Pfam" id="PF23286">
    <property type="entry name" value="LRR_13"/>
    <property type="match status" value="1"/>
</dbReference>
<evidence type="ECO:0000313" key="11">
    <source>
        <dbReference type="Proteomes" id="UP000886595"/>
    </source>
</evidence>
<feature type="domain" description="TIR" evidence="9">
    <location>
        <begin position="12"/>
        <end position="170"/>
    </location>
</feature>
<evidence type="ECO:0000256" key="1">
    <source>
        <dbReference type="ARBA" id="ARBA00011982"/>
    </source>
</evidence>
<evidence type="ECO:0000256" key="3">
    <source>
        <dbReference type="ARBA" id="ARBA00022737"/>
    </source>
</evidence>
<keyword evidence="2" id="KW-0433">Leucine-rich repeat</keyword>
<evidence type="ECO:0000256" key="4">
    <source>
        <dbReference type="ARBA" id="ARBA00022801"/>
    </source>
</evidence>
<dbReference type="InterPro" id="IPR000157">
    <property type="entry name" value="TIR_dom"/>
</dbReference>
<dbReference type="InterPro" id="IPR032675">
    <property type="entry name" value="LRR_dom_sf"/>
</dbReference>
<dbReference type="InterPro" id="IPR058546">
    <property type="entry name" value="RPS4B/Roq1-like_LRR"/>
</dbReference>
<reference evidence="10 11" key="1">
    <citation type="submission" date="2020-02" db="EMBL/GenBank/DDBJ databases">
        <authorList>
            <person name="Ma Q."/>
            <person name="Huang Y."/>
            <person name="Song X."/>
            <person name="Pei D."/>
        </authorList>
    </citation>
    <scope>NUCLEOTIDE SEQUENCE [LARGE SCALE GENOMIC DNA]</scope>
    <source>
        <strain evidence="10">Sxm20200214</strain>
        <tissue evidence="10">Leaf</tissue>
    </source>
</reference>
<dbReference type="InterPro" id="IPR042197">
    <property type="entry name" value="Apaf_helical"/>
</dbReference>
<keyword evidence="3" id="KW-0677">Repeat</keyword>
<dbReference type="Pfam" id="PF20160">
    <property type="entry name" value="C-JID"/>
    <property type="match status" value="2"/>
</dbReference>
<evidence type="ECO:0000256" key="2">
    <source>
        <dbReference type="ARBA" id="ARBA00022614"/>
    </source>
</evidence>
<evidence type="ECO:0000259" key="9">
    <source>
        <dbReference type="PROSITE" id="PS50104"/>
    </source>
</evidence>
<comment type="catalytic activity">
    <reaction evidence="7">
        <text>NAD(+) + H2O = ADP-D-ribose + nicotinamide + H(+)</text>
        <dbReference type="Rhea" id="RHEA:16301"/>
        <dbReference type="ChEBI" id="CHEBI:15377"/>
        <dbReference type="ChEBI" id="CHEBI:15378"/>
        <dbReference type="ChEBI" id="CHEBI:17154"/>
        <dbReference type="ChEBI" id="CHEBI:57540"/>
        <dbReference type="ChEBI" id="CHEBI:57967"/>
        <dbReference type="EC" id="3.2.2.6"/>
    </reaction>
    <physiologicalReaction direction="left-to-right" evidence="7">
        <dbReference type="Rhea" id="RHEA:16302"/>
    </physiologicalReaction>
</comment>
<dbReference type="InterPro" id="IPR027417">
    <property type="entry name" value="P-loop_NTPase"/>
</dbReference>
<dbReference type="SMART" id="SM00255">
    <property type="entry name" value="TIR"/>
    <property type="match status" value="2"/>
</dbReference>
<proteinExistence type="predicted"/>
<dbReference type="Gene3D" id="1.10.8.430">
    <property type="entry name" value="Helical domain of apoptotic protease-activating factors"/>
    <property type="match status" value="2"/>
</dbReference>
<evidence type="ECO:0000256" key="5">
    <source>
        <dbReference type="ARBA" id="ARBA00022821"/>
    </source>
</evidence>
<gene>
    <name evidence="10" type="ORF">Bca52824_071947</name>
</gene>
<dbReference type="FunFam" id="3.40.50.10140:FF:000007">
    <property type="entry name" value="Disease resistance protein (TIR-NBS-LRR class)"/>
    <property type="match status" value="1"/>
</dbReference>
<dbReference type="GO" id="GO:0006952">
    <property type="term" value="P:defense response"/>
    <property type="evidence" value="ECO:0007669"/>
    <property type="project" value="InterPro"/>
</dbReference>
<dbReference type="SUPFAM" id="SSF52540">
    <property type="entry name" value="P-loop containing nucleoside triphosphate hydrolases"/>
    <property type="match status" value="2"/>
</dbReference>
<dbReference type="GO" id="GO:0043531">
    <property type="term" value="F:ADP binding"/>
    <property type="evidence" value="ECO:0007669"/>
    <property type="project" value="InterPro"/>
</dbReference>
<name>A0A8X7Q8D3_BRACI</name>
<sequence>MGKKLTNYKSPPRHHVFINSHGADLLRGGFVHKIGTGLSSIDVNAYADEPTGEEEGLTQDVLDKIEKSSIAIVVFSSRYTESRWCLEELVKVKARMEQGKLTVIPIFYKLEGGSGLNLENPAMRDFDSEKVKFWNEALDSVSCTMGYHLYKTSDESRFITSIVKEVKRLLIQIPLEEHVNESDDSLIEKQKDASVDSSKSETVDGVSVIGEAELSGESVNDITFLCEADERVDSVNDEEVSTSSTSVTSYKPPPEHNVFINFRGTDLHDGFVGHIVEALEKVGFNVYIDEEEPQPGDLTDLLFKRIEESRIAIVIFSSRYTESTWCLDKLVKIKERMDEGKLLIIPIFYKVNQLQVKQLEGNFGVRLWNLWRIYRGHQIIKCKEALESVGGMRGFPFEEFRLESELITSIYREVITQMIKISSPEWKKPSLFHSSQRGESIQLPTRKDENHETYISEHPFFGIELRMQQLEQKLEFDNNETRIIGVVGMPGVGKTALAMMLHEKWNRNFVRCMPLMGIRKMLNDHEPAWLRKTLLEVLLEGNFPVTNNETTHESVKDKLLQAKVFVILDDVSEKKQLDILLGNLDWIKKGSKIVITTCDKSLLEGFANDTYVVPLLNDKEAFQLFCYHAFDDKINSPTGTLLTLSRVYVDYARGHPLALILLGTELRGKEEAHWEHRLETVTHSYDTNIWRFSTDQLNEQQKDVFDIIYFFISEDEYFIRCLLGSGDSDATEPVGVLRDLADKFLITISGGRVEMNDLLYRFGKGLGSPWRRRLWNYNDKKINTMEANNVRGVLLDMSQVTEKIDLESMAFTNMDNLRYLKIFDSCCPRQCKTKCIHVPNGFKFPLKEVRYFHWVKFPLEELPPDFSPGTLVDLRLPYSKIERVWKGVKAAPRLKWVDLRHSTKLLDLSALSKAENLQRLILEGCTNLKELPRKIQKMKSLVFLNLRGCIRLSSLPLMNLISLKTLILSDCTNLEEFQPISESLEVLHLDGTAIKGLPPAIKNLQKLVLLNLKNCKMLEYLPNCLGELKALEELILSGCSRLKNLSDVKESMKHLLSLLIDSIGAKEMPNLSCITIPESQSCADMVLKRIGPSRWPFVVNRVSCLQRLCLSGNDFVSLESDIWQLYDLKWLDVKECKKLRSIPMLPPKLQYFDAHGCDSLESVANPLALPVLTEQINVRFNFSNCNNLDQDAKDSIISYTRWKSQFPLDTLFRDNRSFVFEALVETCVPGWEVPAWFSHQASGSLLEQKLRPHFCDNQFTGIALCAVILFPGYLDQSNRLLVTCNCVFKYEDGSCIRFSCTVGSWNEPSNTVLKLASSHVFIGYTTMLDNKKNGEKDNEEGCTLTDASLEFQVRDSAEEVVGCRVLNCGFRLVYASDERENTCWDAKRIENIPGEPKTLEKYPSHDDIQNESSCLTLGTEENFLTEVESGANLSLRKSLENKRVDTLSVENEGGEIAMSSDHENTSSGNLEKLEMSYFVGLRLRLKQMEKVLYSTWGETRIVGVVGMHGIGKTTLTKILFDRRGSKFPSHSFLTMSKEYRLEQLRRMFLKELLKHTNQNISDETTHEFVKDDLLQTKIFAVLDNVSDKNQLQFLLGNLDWIKKGSKIVITTCEKSLLEGLAHDTYVVPPLNNREAFQLFSYHAFKDQNCSPTGTFVSLSRMLVDSAGGNPLSLTLLGSDLCGKDEAYWEEELQRARQSFNTKMREVWTFYFDQLNERQKDVFLDIVHFFKSEDEYFIRSLMDSGNFETVSEVKDLADKLLTTLPGGKIEIHDQMLTLGDELGSPGWYRLSNYKDIIEYLTKEKHQEANNVRGIILDMSEVETHIVLDSMTFTNLRNLRYLKIYDSSCPRQCKYNCKLHFPDGFELPLEEVRYLHWVKFPLEELPPDFRPENLVDLRLPYSKIERVWEGVKDTPRLTWVDLRHSSKLCNLSALSKAENLQRLNLEGCTVLNELPAEIQNMKSLVFLNLRGCIRLWSLPKMNLISLKTLILSGCTNLEEFQLISESVEFLHLDGTAIKGLPLAIQKLQRLVLLNLENCKRLECLPNCLGELKSLEKLIVSGCSILQNLSEVRDNMKYLQSLLIERIGGKEMPNICEGRASADVVVQPFGPSIWTRGVNGASSLRRLSLSGNDFVSLQTDIGKLYNLNWLDVKDCKMLRSIPMLPPRLQYFDAQGCDSLERVANPLAIQVFTHHSHATFNFSNCNKLDQDAKDSIISYTQWKSQLVLNALYRHSGASVLEPLTGTCYPGWEVPAWFSHQASGSELEPNLPPHWNHNRFTGIALCAVIRFSDYHEQRNRLLVKCKCGFNNEDGSRFFRLSCTVGGWSDPGKTAGDIAPSHVFIGYASMLDIKKHAEEDKEGCGHTKASFQFEVTDGTKVLNSCEVLKCGFSLVYASDELQVKFGLRDEANQYRAYSRKVSVSNAKMETETTERRPDSRHEIVELPNKMIAMTKTAGIPSEVYSMDASFVEKTSEAIPKELTIIAGRKLKSLGRGVMAVGRVLFLALFVAFLFNLFIAPLLFTDAKSPASW</sequence>
<evidence type="ECO:0000313" key="10">
    <source>
        <dbReference type="EMBL" id="KAG2264868.1"/>
    </source>
</evidence>
<dbReference type="InterPro" id="IPR044974">
    <property type="entry name" value="Disease_R_plants"/>
</dbReference>
<keyword evidence="6" id="KW-0520">NAD</keyword>
<dbReference type="EC" id="3.2.2.6" evidence="1"/>
<dbReference type="FunFam" id="3.80.10.10:FF:000386">
    <property type="entry name" value="Disease resistance protein RPS4"/>
    <property type="match status" value="2"/>
</dbReference>
<dbReference type="Pfam" id="PF00931">
    <property type="entry name" value="NB-ARC"/>
    <property type="match status" value="2"/>
</dbReference>
<accession>A0A8X7Q8D3</accession>
<feature type="domain" description="TIR" evidence="9">
    <location>
        <begin position="254"/>
        <end position="418"/>
    </location>
</feature>
<dbReference type="Gene3D" id="3.80.10.10">
    <property type="entry name" value="Ribonuclease Inhibitor"/>
    <property type="match status" value="5"/>
</dbReference>
<dbReference type="InterPro" id="IPR045344">
    <property type="entry name" value="C-JID"/>
</dbReference>
<dbReference type="InterPro" id="IPR035897">
    <property type="entry name" value="Toll_tir_struct_dom_sf"/>
</dbReference>
<dbReference type="Gene3D" id="3.40.50.300">
    <property type="entry name" value="P-loop containing nucleotide triphosphate hydrolases"/>
    <property type="match status" value="2"/>
</dbReference>
<dbReference type="PANTHER" id="PTHR11017">
    <property type="entry name" value="LEUCINE-RICH REPEAT-CONTAINING PROTEIN"/>
    <property type="match status" value="1"/>
</dbReference>
<dbReference type="PROSITE" id="PS50104">
    <property type="entry name" value="TIR"/>
    <property type="match status" value="2"/>
</dbReference>
<keyword evidence="8" id="KW-0812">Transmembrane</keyword>
<keyword evidence="5" id="KW-0611">Plant defense</keyword>
<dbReference type="Pfam" id="PF01582">
    <property type="entry name" value="TIR"/>
    <property type="match status" value="2"/>
</dbReference>
<dbReference type="Gene3D" id="3.40.50.10140">
    <property type="entry name" value="Toll/interleukin-1 receptor homology (TIR) domain"/>
    <property type="match status" value="2"/>
</dbReference>
<dbReference type="SUPFAM" id="SSF52058">
    <property type="entry name" value="L domain-like"/>
    <property type="match status" value="2"/>
</dbReference>
<dbReference type="SUPFAM" id="SSF52200">
    <property type="entry name" value="Toll/Interleukin receptor TIR domain"/>
    <property type="match status" value="2"/>
</dbReference>
<evidence type="ECO:0000256" key="7">
    <source>
        <dbReference type="ARBA" id="ARBA00047304"/>
    </source>
</evidence>
<comment type="caution">
    <text evidence="10">The sequence shown here is derived from an EMBL/GenBank/DDBJ whole genome shotgun (WGS) entry which is preliminary data.</text>
</comment>
<dbReference type="OrthoDB" id="1084668at2759"/>
<dbReference type="Proteomes" id="UP000886595">
    <property type="component" value="Unassembled WGS sequence"/>
</dbReference>
<keyword evidence="8" id="KW-1133">Transmembrane helix</keyword>
<evidence type="ECO:0000256" key="8">
    <source>
        <dbReference type="SAM" id="Phobius"/>
    </source>
</evidence>
<keyword evidence="4" id="KW-0378">Hydrolase</keyword>
<dbReference type="PANTHER" id="PTHR11017:SF589">
    <property type="entry name" value="ADP-RIBOSYL CYCLASE_CYCLIC ADP-RIBOSE HYDROLASE-RELATED"/>
    <property type="match status" value="1"/>
</dbReference>
<dbReference type="PRINTS" id="PR00364">
    <property type="entry name" value="DISEASERSIST"/>
</dbReference>
<dbReference type="EMBL" id="JAAMPC010000014">
    <property type="protein sequence ID" value="KAG2264868.1"/>
    <property type="molecule type" value="Genomic_DNA"/>
</dbReference>
<keyword evidence="11" id="KW-1185">Reference proteome</keyword>
<dbReference type="GO" id="GO:0007165">
    <property type="term" value="P:signal transduction"/>
    <property type="evidence" value="ECO:0007669"/>
    <property type="project" value="InterPro"/>
</dbReference>
<keyword evidence="8" id="KW-0472">Membrane</keyword>
<dbReference type="InterPro" id="IPR011713">
    <property type="entry name" value="Leu-rich_rpt_3"/>
</dbReference>
<protein>
    <recommendedName>
        <fullName evidence="1">ADP-ribosyl cyclase/cyclic ADP-ribose hydrolase</fullName>
        <ecNumber evidence="1">3.2.2.6</ecNumber>
    </recommendedName>
</protein>
<dbReference type="Pfam" id="PF07725">
    <property type="entry name" value="LRR_3"/>
    <property type="match status" value="2"/>
</dbReference>
<organism evidence="10 11">
    <name type="scientific">Brassica carinata</name>
    <name type="common">Ethiopian mustard</name>
    <name type="synonym">Abyssinian cabbage</name>
    <dbReference type="NCBI Taxonomy" id="52824"/>
    <lineage>
        <taxon>Eukaryota</taxon>
        <taxon>Viridiplantae</taxon>
        <taxon>Streptophyta</taxon>
        <taxon>Embryophyta</taxon>
        <taxon>Tracheophyta</taxon>
        <taxon>Spermatophyta</taxon>
        <taxon>Magnoliopsida</taxon>
        <taxon>eudicotyledons</taxon>
        <taxon>Gunneridae</taxon>
        <taxon>Pentapetalae</taxon>
        <taxon>rosids</taxon>
        <taxon>malvids</taxon>
        <taxon>Brassicales</taxon>
        <taxon>Brassicaceae</taxon>
        <taxon>Brassiceae</taxon>
        <taxon>Brassica</taxon>
    </lineage>
</organism>